<evidence type="ECO:0000313" key="8">
    <source>
        <dbReference type="Proteomes" id="UP000184096"/>
    </source>
</evidence>
<dbReference type="GO" id="GO:0055085">
    <property type="term" value="P:transmembrane transport"/>
    <property type="evidence" value="ECO:0007669"/>
    <property type="project" value="InterPro"/>
</dbReference>
<dbReference type="AlphaFoldDB" id="A0A1M7U711"/>
<evidence type="ECO:0000256" key="2">
    <source>
        <dbReference type="SAM" id="Coils"/>
    </source>
</evidence>
<feature type="region of interest" description="Disordered" evidence="3">
    <location>
        <begin position="1"/>
        <end position="24"/>
    </location>
</feature>
<dbReference type="RefSeq" id="WP_244552987.1">
    <property type="nucleotide sequence ID" value="NZ_LT670849.1"/>
</dbReference>
<sequence>MANRENKLNEATSSPQGGAGVRDDMVRRLGRLADAAKDASPFGQAAAPDVKVLKPGSREAEVKDVGPPLDPGPDTLDAPKKPLLRPLMFALLPLALITGAYWYTTGGQVVSMDDAYVEADKVGVSTDVPGIVAEVDVTENQHVQAGQILYRLDDLQLRLALARAEAQIGTVRNSLNALKANYRDMQSQIQQAQNDIEYYDTEFHRQQDLLASHVASQATFDTARRNQQNAQQKFASLTQQLGAIAANLDDDPTGAVEKKPRYLDAVAQRDEAARQLAHTVVKAPFAGIVTNVPAIAPGKYLQASVTAFYLVAADHVWVVANPKETELTYVRPGQSASVTVDTYPDLQWSGSVESVSPAAAQEFSLLPAQNTSGNWVKVVQRVPVRVRIDTNGKSLPPLRPGMSVEVDVDTGHSRGLPHFLTAMFGLSRQAR</sequence>
<dbReference type="GO" id="GO:0030313">
    <property type="term" value="C:cell envelope"/>
    <property type="evidence" value="ECO:0007669"/>
    <property type="project" value="UniProtKB-SubCell"/>
</dbReference>
<organism evidence="7 8">
    <name type="scientific">Bradyrhizobium erythrophlei</name>
    <dbReference type="NCBI Taxonomy" id="1437360"/>
    <lineage>
        <taxon>Bacteria</taxon>
        <taxon>Pseudomonadati</taxon>
        <taxon>Pseudomonadota</taxon>
        <taxon>Alphaproteobacteria</taxon>
        <taxon>Hyphomicrobiales</taxon>
        <taxon>Nitrobacteraceae</taxon>
        <taxon>Bradyrhizobium</taxon>
    </lineage>
</organism>
<dbReference type="Gene3D" id="2.40.30.170">
    <property type="match status" value="1"/>
</dbReference>
<keyword evidence="4" id="KW-1133">Transmembrane helix</keyword>
<dbReference type="SUPFAM" id="SSF111369">
    <property type="entry name" value="HlyD-like secretion proteins"/>
    <property type="match status" value="1"/>
</dbReference>
<dbReference type="Gene3D" id="2.40.50.100">
    <property type="match status" value="1"/>
</dbReference>
<dbReference type="Proteomes" id="UP000184096">
    <property type="component" value="Chromosome I"/>
</dbReference>
<feature type="transmembrane region" description="Helical" evidence="4">
    <location>
        <begin position="83"/>
        <end position="103"/>
    </location>
</feature>
<dbReference type="EMBL" id="LT670849">
    <property type="protein sequence ID" value="SHN78696.1"/>
    <property type="molecule type" value="Genomic_DNA"/>
</dbReference>
<feature type="region of interest" description="Disordered" evidence="3">
    <location>
        <begin position="36"/>
        <end position="75"/>
    </location>
</feature>
<evidence type="ECO:0000256" key="3">
    <source>
        <dbReference type="SAM" id="MobiDB-lite"/>
    </source>
</evidence>
<dbReference type="InterPro" id="IPR050739">
    <property type="entry name" value="MFP"/>
</dbReference>
<dbReference type="PANTHER" id="PTHR30386">
    <property type="entry name" value="MEMBRANE FUSION SUBUNIT OF EMRAB-TOLC MULTIDRUG EFFLUX PUMP"/>
    <property type="match status" value="1"/>
</dbReference>
<dbReference type="Pfam" id="PF25963">
    <property type="entry name" value="Beta-barrel_AAEA"/>
    <property type="match status" value="1"/>
</dbReference>
<feature type="coiled-coil region" evidence="2">
    <location>
        <begin position="161"/>
        <end position="240"/>
    </location>
</feature>
<name>A0A1M7U711_9BRAD</name>
<reference evidence="8" key="1">
    <citation type="submission" date="2016-11" db="EMBL/GenBank/DDBJ databases">
        <authorList>
            <person name="Varghese N."/>
            <person name="Submissions S."/>
        </authorList>
    </citation>
    <scope>NUCLEOTIDE SEQUENCE [LARGE SCALE GENOMIC DNA]</scope>
    <source>
        <strain evidence="8">GAS401</strain>
    </source>
</reference>
<keyword evidence="2" id="KW-0175">Coiled coil</keyword>
<keyword evidence="4" id="KW-0472">Membrane</keyword>
<accession>A0A1M7U711</accession>
<dbReference type="InterPro" id="IPR058625">
    <property type="entry name" value="MdtA-like_BSH"/>
</dbReference>
<evidence type="ECO:0000256" key="4">
    <source>
        <dbReference type="SAM" id="Phobius"/>
    </source>
</evidence>
<gene>
    <name evidence="7" type="ORF">SAMN05444170_3753</name>
</gene>
<dbReference type="Pfam" id="PF25917">
    <property type="entry name" value="BSH_RND"/>
    <property type="match status" value="1"/>
</dbReference>
<protein>
    <submittedName>
        <fullName evidence="7">Membrane fusion protein, multidrug efflux system</fullName>
    </submittedName>
</protein>
<feature type="domain" description="p-hydroxybenzoic acid efflux pump subunit AaeA-like beta-barrel" evidence="6">
    <location>
        <begin position="317"/>
        <end position="406"/>
    </location>
</feature>
<dbReference type="InterPro" id="IPR058634">
    <property type="entry name" value="AaeA-lik-b-barrel"/>
</dbReference>
<keyword evidence="8" id="KW-1185">Reference proteome</keyword>
<proteinExistence type="predicted"/>
<evidence type="ECO:0000313" key="7">
    <source>
        <dbReference type="EMBL" id="SHN78696.1"/>
    </source>
</evidence>
<feature type="domain" description="Multidrug resistance protein MdtA-like barrel-sandwich hybrid" evidence="5">
    <location>
        <begin position="121"/>
        <end position="311"/>
    </location>
</feature>
<evidence type="ECO:0000259" key="6">
    <source>
        <dbReference type="Pfam" id="PF25963"/>
    </source>
</evidence>
<keyword evidence="4" id="KW-0812">Transmembrane</keyword>
<dbReference type="PANTHER" id="PTHR30386:SF19">
    <property type="entry name" value="MULTIDRUG EXPORT PROTEIN EMRA-RELATED"/>
    <property type="match status" value="1"/>
</dbReference>
<comment type="subcellular location">
    <subcellularLocation>
        <location evidence="1">Cell envelope</location>
    </subcellularLocation>
</comment>
<evidence type="ECO:0000259" key="5">
    <source>
        <dbReference type="Pfam" id="PF25917"/>
    </source>
</evidence>
<evidence type="ECO:0000256" key="1">
    <source>
        <dbReference type="ARBA" id="ARBA00004196"/>
    </source>
</evidence>